<dbReference type="CDD" id="cd02869">
    <property type="entry name" value="PseudoU_synth_RluA_like"/>
    <property type="match status" value="1"/>
</dbReference>
<dbReference type="SUPFAM" id="SSF55120">
    <property type="entry name" value="Pseudouridine synthase"/>
    <property type="match status" value="1"/>
</dbReference>
<dbReference type="RefSeq" id="WP_119779005.1">
    <property type="nucleotide sequence ID" value="NZ_QYUK01000011.1"/>
</dbReference>
<dbReference type="NCBIfam" id="TIGR00005">
    <property type="entry name" value="rluA_subfam"/>
    <property type="match status" value="1"/>
</dbReference>
<organism evidence="8 9">
    <name type="scientific">Oleomonas cavernae</name>
    <dbReference type="NCBI Taxonomy" id="2320859"/>
    <lineage>
        <taxon>Bacteria</taxon>
        <taxon>Pseudomonadati</taxon>
        <taxon>Pseudomonadota</taxon>
        <taxon>Alphaproteobacteria</taxon>
        <taxon>Acetobacterales</taxon>
        <taxon>Acetobacteraceae</taxon>
        <taxon>Oleomonas</taxon>
    </lineage>
</organism>
<evidence type="ECO:0000313" key="9">
    <source>
        <dbReference type="Proteomes" id="UP000284605"/>
    </source>
</evidence>
<dbReference type="PANTHER" id="PTHR21600">
    <property type="entry name" value="MITOCHONDRIAL RNA PSEUDOURIDINE SYNTHASE"/>
    <property type="match status" value="1"/>
</dbReference>
<evidence type="ECO:0000313" key="8">
    <source>
        <dbReference type="EMBL" id="RJF88369.1"/>
    </source>
</evidence>
<dbReference type="PROSITE" id="PS50889">
    <property type="entry name" value="S4"/>
    <property type="match status" value="1"/>
</dbReference>
<evidence type="ECO:0000256" key="5">
    <source>
        <dbReference type="PROSITE-ProRule" id="PRU00182"/>
    </source>
</evidence>
<dbReference type="Proteomes" id="UP000284605">
    <property type="component" value="Unassembled WGS sequence"/>
</dbReference>
<dbReference type="OrthoDB" id="9807829at2"/>
<feature type="active site" evidence="4">
    <location>
        <position position="149"/>
    </location>
</feature>
<dbReference type="AlphaFoldDB" id="A0A418WEJ4"/>
<dbReference type="SMART" id="SM00363">
    <property type="entry name" value="S4"/>
    <property type="match status" value="1"/>
</dbReference>
<dbReference type="GO" id="GO:0160140">
    <property type="term" value="F:23S rRNA pseudouridine(1911/1915/1917) synthase activity"/>
    <property type="evidence" value="ECO:0007669"/>
    <property type="project" value="UniProtKB-EC"/>
</dbReference>
<dbReference type="InterPro" id="IPR006225">
    <property type="entry name" value="PsdUridine_synth_RluC/D"/>
</dbReference>
<dbReference type="InterPro" id="IPR020103">
    <property type="entry name" value="PsdUridine_synth_cat_dom_sf"/>
</dbReference>
<evidence type="ECO:0000256" key="3">
    <source>
        <dbReference type="ARBA" id="ARBA00036882"/>
    </source>
</evidence>
<dbReference type="Gene3D" id="3.30.2350.10">
    <property type="entry name" value="Pseudouridine synthase"/>
    <property type="match status" value="1"/>
</dbReference>
<evidence type="ECO:0000256" key="2">
    <source>
        <dbReference type="ARBA" id="ARBA00023235"/>
    </source>
</evidence>
<dbReference type="InterPro" id="IPR006224">
    <property type="entry name" value="PsdUridine_synth_RluA-like_CS"/>
</dbReference>
<comment type="catalytic activity">
    <reaction evidence="6">
        <text>a uridine in RNA = a pseudouridine in RNA</text>
        <dbReference type="Rhea" id="RHEA:48348"/>
        <dbReference type="Rhea" id="RHEA-COMP:12068"/>
        <dbReference type="Rhea" id="RHEA-COMP:12069"/>
        <dbReference type="ChEBI" id="CHEBI:65314"/>
        <dbReference type="ChEBI" id="CHEBI:65315"/>
    </reaction>
</comment>
<comment type="caution">
    <text evidence="8">The sequence shown here is derived from an EMBL/GenBank/DDBJ whole genome shotgun (WGS) entry which is preliminary data.</text>
</comment>
<dbReference type="PANTHER" id="PTHR21600:SF44">
    <property type="entry name" value="RIBOSOMAL LARGE SUBUNIT PSEUDOURIDINE SYNTHASE D"/>
    <property type="match status" value="1"/>
</dbReference>
<proteinExistence type="inferred from homology"/>
<dbReference type="PROSITE" id="PS01129">
    <property type="entry name" value="PSI_RLU"/>
    <property type="match status" value="1"/>
</dbReference>
<dbReference type="InterPro" id="IPR036986">
    <property type="entry name" value="S4_RNA-bd_sf"/>
</dbReference>
<dbReference type="InterPro" id="IPR006145">
    <property type="entry name" value="PsdUridine_synth_RsuA/RluA"/>
</dbReference>
<keyword evidence="2 6" id="KW-0413">Isomerase</keyword>
<evidence type="ECO:0000259" key="7">
    <source>
        <dbReference type="SMART" id="SM00363"/>
    </source>
</evidence>
<evidence type="ECO:0000256" key="4">
    <source>
        <dbReference type="PIRSR" id="PIRSR606225-1"/>
    </source>
</evidence>
<dbReference type="Gene3D" id="3.10.290.10">
    <property type="entry name" value="RNA-binding S4 domain"/>
    <property type="match status" value="1"/>
</dbReference>
<dbReference type="EMBL" id="QYUK01000011">
    <property type="protein sequence ID" value="RJF88369.1"/>
    <property type="molecule type" value="Genomic_DNA"/>
</dbReference>
<protein>
    <recommendedName>
        <fullName evidence="6">Pseudouridine synthase</fullName>
        <ecNumber evidence="6">5.4.99.-</ecNumber>
    </recommendedName>
</protein>
<dbReference type="InterPro" id="IPR050188">
    <property type="entry name" value="RluA_PseudoU_synthase"/>
</dbReference>
<feature type="domain" description="RNA-binding S4" evidence="7">
    <location>
        <begin position="16"/>
        <end position="79"/>
    </location>
</feature>
<dbReference type="InterPro" id="IPR002942">
    <property type="entry name" value="S4_RNA-bd"/>
</dbReference>
<dbReference type="GO" id="GO:0003723">
    <property type="term" value="F:RNA binding"/>
    <property type="evidence" value="ECO:0007669"/>
    <property type="project" value="UniProtKB-KW"/>
</dbReference>
<name>A0A418WEJ4_9PROT</name>
<dbReference type="GO" id="GO:0000455">
    <property type="term" value="P:enzyme-directed rRNA pseudouridine synthesis"/>
    <property type="evidence" value="ECO:0007669"/>
    <property type="project" value="UniProtKB-ARBA"/>
</dbReference>
<evidence type="ECO:0000256" key="6">
    <source>
        <dbReference type="RuleBase" id="RU362028"/>
    </source>
</evidence>
<dbReference type="CDD" id="cd00165">
    <property type="entry name" value="S4"/>
    <property type="match status" value="1"/>
</dbReference>
<dbReference type="Pfam" id="PF00849">
    <property type="entry name" value="PseudoU_synth_2"/>
    <property type="match status" value="1"/>
</dbReference>
<evidence type="ECO:0000256" key="1">
    <source>
        <dbReference type="ARBA" id="ARBA00010876"/>
    </source>
</evidence>
<dbReference type="SUPFAM" id="SSF55174">
    <property type="entry name" value="Alpha-L RNA-binding motif"/>
    <property type="match status" value="1"/>
</dbReference>
<gene>
    <name evidence="8" type="ORF">D3874_16210</name>
</gene>
<accession>A0A418WEJ4</accession>
<sequence length="339" mass="36917">MSSVEIRKVEAADTEMRLDRWFKRHFPALSHGRLEKLLRTGQIRVNGGRVKAADHVATGDEIRVPPLGEAPKPGRETAAAKGMSPKVLEIAEALRRAIIHRDQDVIVVNKPAGLAVQGGSGLDDAHLDAALDGLIFDGTERPRIVHRLDKDTSGVLVLARTRLAAAALTKSFRARDAVKTYWALTAGTPKPMRGKIDLALMKDGPSGHEKMRTVLAQDREEDDDAKKAVTYYAVVEHAAQKVAWIAMRPLTGRTHQLRAHAAFLGTPIVGDGKYGGAEAFLTGGVSRKLHLHARSIDIAHPAGGRLRVKAPLAPHMAESFKMFGFEERDGDDVFAELDE</sequence>
<dbReference type="EC" id="5.4.99.-" evidence="6"/>
<dbReference type="Pfam" id="PF01479">
    <property type="entry name" value="S4"/>
    <property type="match status" value="1"/>
</dbReference>
<comment type="function">
    <text evidence="6">Responsible for synthesis of pseudouridine from uracil.</text>
</comment>
<reference evidence="8 9" key="1">
    <citation type="submission" date="2018-09" db="EMBL/GenBank/DDBJ databases">
        <authorList>
            <person name="Zhu H."/>
        </authorList>
    </citation>
    <scope>NUCLEOTIDE SEQUENCE [LARGE SCALE GENOMIC DNA]</scope>
    <source>
        <strain evidence="8 9">K1W22B-8</strain>
    </source>
</reference>
<keyword evidence="9" id="KW-1185">Reference proteome</keyword>
<comment type="catalytic activity">
    <reaction evidence="3">
        <text>uridine(1911/1915/1917) in 23S rRNA = pseudouridine(1911/1915/1917) in 23S rRNA</text>
        <dbReference type="Rhea" id="RHEA:42524"/>
        <dbReference type="Rhea" id="RHEA-COMP:10097"/>
        <dbReference type="Rhea" id="RHEA-COMP:10098"/>
        <dbReference type="ChEBI" id="CHEBI:65314"/>
        <dbReference type="ChEBI" id="CHEBI:65315"/>
        <dbReference type="EC" id="5.4.99.23"/>
    </reaction>
</comment>
<keyword evidence="5" id="KW-0694">RNA-binding</keyword>
<comment type="similarity">
    <text evidence="1 6">Belongs to the pseudouridine synthase RluA family.</text>
</comment>